<feature type="transmembrane region" description="Helical" evidence="6">
    <location>
        <begin position="277"/>
        <end position="300"/>
    </location>
</feature>
<comment type="caution">
    <text evidence="7">The sequence shown here is derived from an EMBL/GenBank/DDBJ whole genome shotgun (WGS) entry which is preliminary data.</text>
</comment>
<gene>
    <name evidence="7" type="ORF">J7I43_08055</name>
</gene>
<evidence type="ECO:0000256" key="3">
    <source>
        <dbReference type="ARBA" id="ARBA00022692"/>
    </source>
</evidence>
<dbReference type="PANTHER" id="PTHR42718:SF9">
    <property type="entry name" value="MAJOR FACILITATOR SUPERFAMILY MULTIDRUG TRANSPORTER MFSC"/>
    <property type="match status" value="1"/>
</dbReference>
<feature type="transmembrane region" description="Helical" evidence="6">
    <location>
        <begin position="57"/>
        <end position="74"/>
    </location>
</feature>
<evidence type="ECO:0000256" key="1">
    <source>
        <dbReference type="ARBA" id="ARBA00004141"/>
    </source>
</evidence>
<evidence type="ECO:0000256" key="6">
    <source>
        <dbReference type="SAM" id="Phobius"/>
    </source>
</evidence>
<keyword evidence="3 6" id="KW-0812">Transmembrane</keyword>
<evidence type="ECO:0000313" key="8">
    <source>
        <dbReference type="Proteomes" id="UP000679126"/>
    </source>
</evidence>
<protein>
    <submittedName>
        <fullName evidence="7">MFS transporter</fullName>
    </submittedName>
</protein>
<proteinExistence type="predicted"/>
<keyword evidence="4 6" id="KW-1133">Transmembrane helix</keyword>
<evidence type="ECO:0000313" key="7">
    <source>
        <dbReference type="EMBL" id="MBO9152160.1"/>
    </source>
</evidence>
<dbReference type="RefSeq" id="WP_209145048.1">
    <property type="nucleotide sequence ID" value="NZ_JAGHKP010000001.1"/>
</dbReference>
<dbReference type="InterPro" id="IPR011701">
    <property type="entry name" value="MFS"/>
</dbReference>
<accession>A0ABS3YBW8</accession>
<feature type="transmembrane region" description="Helical" evidence="6">
    <location>
        <begin position="142"/>
        <end position="167"/>
    </location>
</feature>
<dbReference type="InterPro" id="IPR036259">
    <property type="entry name" value="MFS_trans_sf"/>
</dbReference>
<keyword evidence="5 6" id="KW-0472">Membrane</keyword>
<feature type="transmembrane region" description="Helical" evidence="6">
    <location>
        <begin position="343"/>
        <end position="363"/>
    </location>
</feature>
<evidence type="ECO:0000256" key="4">
    <source>
        <dbReference type="ARBA" id="ARBA00022989"/>
    </source>
</evidence>
<sequence length="537" mass="59380">MAAQNAYFHPRFNGYTGLVRLALIFILFAGIAQFASFGIIQAHVISYYGAQPEDVTFAFQITYVGIITTLPVQFRTYRFFNTRRYLVIAFLAGILLNTGCLLTQDLVVFTALRFLTGVVTCIIAGCMLLSIFTTLPEPKRMLVGISIFFPLILAAGLIVGIGASWAVERMDWTAMYYGLIALQVLAMPLCVIVFKEKPDVKPYPLYQVDWFGAVLFMFGAAAAAFVMIYGPKRYWLNDREIRNAVVSGVIMTALFLYRQATVKRPLIHLSVFRHGKFVFAILLMVVFYGARDSINLLYGYSAGILGWSAGDIVNAGMFNVAGVVLGTLVAVKVILVKKQNLPFLLLGGFALMAYYHFWVHLHITPDLSFAQISIPVFLQGLSCGLLFVPITVFCMASIPQTTGMTGIVVCTYARFAATLNSISGFNTLQLNYNQRHRENLSGNFAAGNELLSQRLEFYKSFFMSKGYSQGETTGLSNALVAKSAGVQSQLLTIREIFYLLGMCMAATVIVLIGFAVVSKIKTAKVERLIDRKIISEA</sequence>
<dbReference type="EMBL" id="JAGHKP010000001">
    <property type="protein sequence ID" value="MBO9152160.1"/>
    <property type="molecule type" value="Genomic_DNA"/>
</dbReference>
<dbReference type="PANTHER" id="PTHR42718">
    <property type="entry name" value="MAJOR FACILITATOR SUPERFAMILY MULTIDRUG TRANSPORTER MFSC"/>
    <property type="match status" value="1"/>
</dbReference>
<keyword evidence="8" id="KW-1185">Reference proteome</keyword>
<feature type="transmembrane region" description="Helical" evidence="6">
    <location>
        <begin position="496"/>
        <end position="517"/>
    </location>
</feature>
<feature type="transmembrane region" description="Helical" evidence="6">
    <location>
        <begin position="114"/>
        <end position="135"/>
    </location>
</feature>
<dbReference type="Gene3D" id="1.20.1250.20">
    <property type="entry name" value="MFS general substrate transporter like domains"/>
    <property type="match status" value="1"/>
</dbReference>
<feature type="transmembrane region" description="Helical" evidence="6">
    <location>
        <begin position="86"/>
        <end position="108"/>
    </location>
</feature>
<feature type="transmembrane region" description="Helical" evidence="6">
    <location>
        <begin position="241"/>
        <end position="257"/>
    </location>
</feature>
<feature type="transmembrane region" description="Helical" evidence="6">
    <location>
        <begin position="312"/>
        <end position="331"/>
    </location>
</feature>
<organism evidence="7 8">
    <name type="scientific">Chitinophaga chungangae</name>
    <dbReference type="NCBI Taxonomy" id="2821488"/>
    <lineage>
        <taxon>Bacteria</taxon>
        <taxon>Pseudomonadati</taxon>
        <taxon>Bacteroidota</taxon>
        <taxon>Chitinophagia</taxon>
        <taxon>Chitinophagales</taxon>
        <taxon>Chitinophagaceae</taxon>
        <taxon>Chitinophaga</taxon>
    </lineage>
</organism>
<dbReference type="Pfam" id="PF07690">
    <property type="entry name" value="MFS_1"/>
    <property type="match status" value="1"/>
</dbReference>
<comment type="subcellular location">
    <subcellularLocation>
        <location evidence="1">Membrane</location>
        <topology evidence="1">Multi-pass membrane protein</topology>
    </subcellularLocation>
</comment>
<keyword evidence="2" id="KW-0813">Transport</keyword>
<dbReference type="Proteomes" id="UP000679126">
    <property type="component" value="Unassembled WGS sequence"/>
</dbReference>
<name>A0ABS3YBW8_9BACT</name>
<feature type="transmembrane region" description="Helical" evidence="6">
    <location>
        <begin position="173"/>
        <end position="194"/>
    </location>
</feature>
<reference evidence="8" key="1">
    <citation type="submission" date="2021-03" db="EMBL/GenBank/DDBJ databases">
        <title>Assistant Professor.</title>
        <authorList>
            <person name="Huq M.A."/>
        </authorList>
    </citation>
    <scope>NUCLEOTIDE SEQUENCE [LARGE SCALE GENOMIC DNA]</scope>
    <source>
        <strain evidence="8">MAH-28</strain>
    </source>
</reference>
<dbReference type="SUPFAM" id="SSF103473">
    <property type="entry name" value="MFS general substrate transporter"/>
    <property type="match status" value="1"/>
</dbReference>
<evidence type="ECO:0000256" key="5">
    <source>
        <dbReference type="ARBA" id="ARBA00023136"/>
    </source>
</evidence>
<feature type="transmembrane region" description="Helical" evidence="6">
    <location>
        <begin position="21"/>
        <end position="45"/>
    </location>
</feature>
<evidence type="ECO:0000256" key="2">
    <source>
        <dbReference type="ARBA" id="ARBA00022448"/>
    </source>
</evidence>
<feature type="transmembrane region" description="Helical" evidence="6">
    <location>
        <begin position="369"/>
        <end position="394"/>
    </location>
</feature>
<feature type="transmembrane region" description="Helical" evidence="6">
    <location>
        <begin position="206"/>
        <end position="229"/>
    </location>
</feature>